<keyword evidence="3" id="KW-1185">Reference proteome</keyword>
<feature type="region of interest" description="Disordered" evidence="1">
    <location>
        <begin position="127"/>
        <end position="157"/>
    </location>
</feature>
<gene>
    <name evidence="2" type="ORF">EVAR_40692_1</name>
</gene>
<name>A0A4C1XAL5_EUMVA</name>
<dbReference type="AlphaFoldDB" id="A0A4C1XAL5"/>
<dbReference type="Proteomes" id="UP000299102">
    <property type="component" value="Unassembled WGS sequence"/>
</dbReference>
<reference evidence="2 3" key="1">
    <citation type="journal article" date="2019" name="Commun. Biol.">
        <title>The bagworm genome reveals a unique fibroin gene that provides high tensile strength.</title>
        <authorList>
            <person name="Kono N."/>
            <person name="Nakamura H."/>
            <person name="Ohtoshi R."/>
            <person name="Tomita M."/>
            <person name="Numata K."/>
            <person name="Arakawa K."/>
        </authorList>
    </citation>
    <scope>NUCLEOTIDE SEQUENCE [LARGE SCALE GENOMIC DNA]</scope>
</reference>
<proteinExistence type="predicted"/>
<evidence type="ECO:0000313" key="2">
    <source>
        <dbReference type="EMBL" id="GBP59307.1"/>
    </source>
</evidence>
<evidence type="ECO:0000256" key="1">
    <source>
        <dbReference type="SAM" id="MobiDB-lite"/>
    </source>
</evidence>
<sequence length="246" mass="28358">MAEQFPRGVGYPSERVRMVRGARSMWRGRRFIMRRGPRSAPTPRFRDPEPRTPHPFMANNCNFAEGCHLSTDRPEFKPFSYLNYNYQNKENSYEHKSHKRIMRIFAIPLDVRRQKRLLPIFSSRDGPGLSVTDGGQLPSRQSTSERPSHAGRPGGERWSSSVYFPDDYCFLRARIAPVRPLQIVGLGPTALHNGLVRVADHPYLIVPFRVRSEWFNLTYDKNSSVNSPVVRIDSCIFPFRGDALNH</sequence>
<dbReference type="EMBL" id="BGZK01000758">
    <property type="protein sequence ID" value="GBP59307.1"/>
    <property type="molecule type" value="Genomic_DNA"/>
</dbReference>
<organism evidence="2 3">
    <name type="scientific">Eumeta variegata</name>
    <name type="common">Bagworm moth</name>
    <name type="synonym">Eumeta japonica</name>
    <dbReference type="NCBI Taxonomy" id="151549"/>
    <lineage>
        <taxon>Eukaryota</taxon>
        <taxon>Metazoa</taxon>
        <taxon>Ecdysozoa</taxon>
        <taxon>Arthropoda</taxon>
        <taxon>Hexapoda</taxon>
        <taxon>Insecta</taxon>
        <taxon>Pterygota</taxon>
        <taxon>Neoptera</taxon>
        <taxon>Endopterygota</taxon>
        <taxon>Lepidoptera</taxon>
        <taxon>Glossata</taxon>
        <taxon>Ditrysia</taxon>
        <taxon>Tineoidea</taxon>
        <taxon>Psychidae</taxon>
        <taxon>Oiketicinae</taxon>
        <taxon>Eumeta</taxon>
    </lineage>
</organism>
<protein>
    <submittedName>
        <fullName evidence="2">Uncharacterized protein</fullName>
    </submittedName>
</protein>
<comment type="caution">
    <text evidence="2">The sequence shown here is derived from an EMBL/GenBank/DDBJ whole genome shotgun (WGS) entry which is preliminary data.</text>
</comment>
<accession>A0A4C1XAL5</accession>
<evidence type="ECO:0000313" key="3">
    <source>
        <dbReference type="Proteomes" id="UP000299102"/>
    </source>
</evidence>